<evidence type="ECO:0000313" key="4">
    <source>
        <dbReference type="EMBL" id="KAG6534918.1"/>
    </source>
</evidence>
<dbReference type="GO" id="GO:0031124">
    <property type="term" value="P:mRNA 3'-end processing"/>
    <property type="evidence" value="ECO:0007669"/>
    <property type="project" value="TreeGrafter"/>
</dbReference>
<dbReference type="AlphaFoldDB" id="A0A8J5HT85"/>
<dbReference type="EMBL" id="JACMSC010000002">
    <property type="protein sequence ID" value="KAG6534918.1"/>
    <property type="molecule type" value="Genomic_DNA"/>
</dbReference>
<organism evidence="4 5">
    <name type="scientific">Zingiber officinale</name>
    <name type="common">Ginger</name>
    <name type="synonym">Amomum zingiber</name>
    <dbReference type="NCBI Taxonomy" id="94328"/>
    <lineage>
        <taxon>Eukaryota</taxon>
        <taxon>Viridiplantae</taxon>
        <taxon>Streptophyta</taxon>
        <taxon>Embryophyta</taxon>
        <taxon>Tracheophyta</taxon>
        <taxon>Spermatophyta</taxon>
        <taxon>Magnoliopsida</taxon>
        <taxon>Liliopsida</taxon>
        <taxon>Zingiberales</taxon>
        <taxon>Zingiberaceae</taxon>
        <taxon>Zingiber</taxon>
    </lineage>
</organism>
<evidence type="ECO:0000313" key="5">
    <source>
        <dbReference type="Proteomes" id="UP000734854"/>
    </source>
</evidence>
<dbReference type="PANTHER" id="PTHR12460:SF0">
    <property type="entry name" value="CID DOMAIN-CONTAINING PROTEIN-RELATED"/>
    <property type="match status" value="1"/>
</dbReference>
<dbReference type="InterPro" id="IPR006569">
    <property type="entry name" value="CID_dom"/>
</dbReference>
<protein>
    <recommendedName>
        <fullName evidence="3">CID domain-containing protein</fullName>
    </recommendedName>
</protein>
<dbReference type="Pfam" id="PF04818">
    <property type="entry name" value="CID"/>
    <property type="match status" value="1"/>
</dbReference>
<dbReference type="PROSITE" id="PS51391">
    <property type="entry name" value="CID"/>
    <property type="match status" value="1"/>
</dbReference>
<dbReference type="InterPro" id="IPR008942">
    <property type="entry name" value="ENTH_VHS"/>
</dbReference>
<dbReference type="SUPFAM" id="SSF48464">
    <property type="entry name" value="ENTH/VHS domain"/>
    <property type="match status" value="1"/>
</dbReference>
<dbReference type="PANTHER" id="PTHR12460">
    <property type="entry name" value="CYCLIN-DEPENDENT KINASE INHIBITOR-RELATED PROTEIN"/>
    <property type="match status" value="1"/>
</dbReference>
<evidence type="ECO:0000259" key="3">
    <source>
        <dbReference type="PROSITE" id="PS51391"/>
    </source>
</evidence>
<feature type="region of interest" description="Disordered" evidence="2">
    <location>
        <begin position="280"/>
        <end position="308"/>
    </location>
</feature>
<evidence type="ECO:0000256" key="1">
    <source>
        <dbReference type="ARBA" id="ARBA00022664"/>
    </source>
</evidence>
<dbReference type="Gene3D" id="1.25.40.90">
    <property type="match status" value="1"/>
</dbReference>
<comment type="caution">
    <text evidence="4">The sequence shown here is derived from an EMBL/GenBank/DDBJ whole genome shotgun (WGS) entry which is preliminary data.</text>
</comment>
<feature type="compositionally biased region" description="Polar residues" evidence="2">
    <location>
        <begin position="280"/>
        <end position="298"/>
    </location>
</feature>
<gene>
    <name evidence="4" type="ORF">ZIOFF_008826</name>
</gene>
<sequence length="360" mass="40159">MLNSKQDLSSWCISFKQNAKQVVETWLQQLFSCPREQIVAFLHLANEILRKCGKKGIEFINELWKVLPKALSFALGKGDECAKAVLKLVCIWEEHEFFGSKSKELREKIARIISETRKMDGKAELEDARKMNEKTKLEHSNGGLLLKIIYGYFHVYDEDAWETKTPQFHHLLEATIISRHTKTGTGISSEMEAKPTSSSSYAKLQYLLSSLVSAGVIGLGESPVPKKKLKTSEPLPQPPVQLVPHLQSSRMELPLLPPLPFPSTKPIALPTQTLLIQTSAGSSNGVPSRYNSAPSPLSNYPPLGKHSGPNSLNSNYSFLVMEGRNLSVRPPLQMLPPLLAQEQRTSYLKALVAKYGRMPK</sequence>
<accession>A0A8J5HT85</accession>
<keyword evidence="1" id="KW-0507">mRNA processing</keyword>
<feature type="domain" description="CID" evidence="3">
    <location>
        <begin position="1"/>
        <end position="114"/>
    </location>
</feature>
<dbReference type="GO" id="GO:0000993">
    <property type="term" value="F:RNA polymerase II complex binding"/>
    <property type="evidence" value="ECO:0007669"/>
    <property type="project" value="TreeGrafter"/>
</dbReference>
<evidence type="ECO:0000256" key="2">
    <source>
        <dbReference type="SAM" id="MobiDB-lite"/>
    </source>
</evidence>
<dbReference type="Proteomes" id="UP000734854">
    <property type="component" value="Unassembled WGS sequence"/>
</dbReference>
<name>A0A8J5HT85_ZINOF</name>
<dbReference type="SMART" id="SM00582">
    <property type="entry name" value="RPR"/>
    <property type="match status" value="1"/>
</dbReference>
<keyword evidence="5" id="KW-1185">Reference proteome</keyword>
<dbReference type="GO" id="GO:0005634">
    <property type="term" value="C:nucleus"/>
    <property type="evidence" value="ECO:0007669"/>
    <property type="project" value="UniProtKB-ARBA"/>
</dbReference>
<reference evidence="4 5" key="1">
    <citation type="submission" date="2020-08" db="EMBL/GenBank/DDBJ databases">
        <title>Plant Genome Project.</title>
        <authorList>
            <person name="Zhang R.-G."/>
        </authorList>
    </citation>
    <scope>NUCLEOTIDE SEQUENCE [LARGE SCALE GENOMIC DNA]</scope>
    <source>
        <tissue evidence="4">Rhizome</tissue>
    </source>
</reference>
<proteinExistence type="predicted"/>